<accession>A0A1E3GSD1</accession>
<keyword evidence="5" id="KW-0472">Membrane</keyword>
<dbReference type="InterPro" id="IPR001736">
    <property type="entry name" value="PLipase_D/transphosphatidylase"/>
</dbReference>
<keyword evidence="5" id="KW-0812">Transmembrane</keyword>
<gene>
    <name evidence="7" type="primary">ywiE</name>
    <name evidence="7" type="ORF">A9E74_01354</name>
</gene>
<comment type="catalytic activity">
    <reaction evidence="1">
        <text>a 1,2-diacyl-sn-glycero-3-phosphocholine + H2O = a 1,2-diacyl-sn-glycero-3-phosphate + choline + H(+)</text>
        <dbReference type="Rhea" id="RHEA:14445"/>
        <dbReference type="ChEBI" id="CHEBI:15354"/>
        <dbReference type="ChEBI" id="CHEBI:15377"/>
        <dbReference type="ChEBI" id="CHEBI:15378"/>
        <dbReference type="ChEBI" id="CHEBI:57643"/>
        <dbReference type="ChEBI" id="CHEBI:58608"/>
        <dbReference type="EC" id="3.1.4.4"/>
    </reaction>
</comment>
<evidence type="ECO:0000313" key="7">
    <source>
        <dbReference type="EMBL" id="ODN66960.1"/>
    </source>
</evidence>
<feature type="transmembrane region" description="Helical" evidence="5">
    <location>
        <begin position="677"/>
        <end position="694"/>
    </location>
</feature>
<dbReference type="Proteomes" id="UP000094379">
    <property type="component" value="Unassembled WGS sequence"/>
</dbReference>
<dbReference type="SUPFAM" id="SSF56024">
    <property type="entry name" value="Phospholipase D/nuclease"/>
    <property type="match status" value="2"/>
</dbReference>
<dbReference type="GO" id="GO:0005886">
    <property type="term" value="C:plasma membrane"/>
    <property type="evidence" value="ECO:0007669"/>
    <property type="project" value="TreeGrafter"/>
</dbReference>
<dbReference type="Pfam" id="PF09335">
    <property type="entry name" value="VTT_dom"/>
    <property type="match status" value="1"/>
</dbReference>
<sequence length="705" mass="79440">MQETKIIRPGENCWRYLQADRAALLVDGENYFGALYEAIKQARHTVYILAWDIDSRLTLIRGDTPTEHPAELGELIHKVLAERPELNVYILNWDWAMLYTLEREWLPLFRPSWKKQARLHYELDGECPFGGSQHQKIVVIDDKIAFCGGIDPGKHRWDTRDHAPEDQRRIDPDKVVYPPFHDMQMLVDGKVAESLAELARERWQKATGQQLQQAPHYDEDIWPSEVEPDFHKVNIAIARTMPEFNEQAEIIEVETLYLDAVAAAKKLIYIENQYFTSWKVAEVLAHRLSESDGPEVVIVCPKMTGGWLEQHTMDVLRSRVSRKLCDADKYGRLRICYPHHEALGDIYISLHSKLMIVDNTLLRVGSANLSNRSMGLDSECDLAIESENNDQQQAIKAFRESLLCEHLDLEAFELESLLAEHGSLIKLLDARDDLPRTLRMLDCEIDDSIDGLTPTADYIDPERPVDSVSMSRKLVPIDEPQSPKKQIIIAALVLLAVIALTALWKWTPLNEWLTPENMRQWISTLNDNPFTPIIVITVFAIAGLIAIPLTLLVVTVAISFGAWPGSIYAIAGSLLSAILGYIVGQWLGRKSISKMAGSKLNRLSKRLANHGVLAIITVRIIPVAPFTLINLVAGASHIKLKDFILGTLFGMLPGILAITIFANSLMRVVQQPEPIEIAVFAIVVLAIGGLMYGVKKWLNRISTDT</sequence>
<evidence type="ECO:0000259" key="6">
    <source>
        <dbReference type="PROSITE" id="PS50035"/>
    </source>
</evidence>
<evidence type="ECO:0000313" key="8">
    <source>
        <dbReference type="Proteomes" id="UP000094379"/>
    </source>
</evidence>
<feature type="domain" description="PLD phosphodiesterase" evidence="6">
    <location>
        <begin position="346"/>
        <end position="373"/>
    </location>
</feature>
<dbReference type="GO" id="GO:0004630">
    <property type="term" value="F:phospholipase D activity"/>
    <property type="evidence" value="ECO:0007669"/>
    <property type="project" value="TreeGrafter"/>
</dbReference>
<dbReference type="InterPro" id="IPR025202">
    <property type="entry name" value="PLD-like_dom"/>
</dbReference>
<feature type="transmembrane region" description="Helical" evidence="5">
    <location>
        <begin position="643"/>
        <end position="665"/>
    </location>
</feature>
<dbReference type="SMART" id="SM00155">
    <property type="entry name" value="PLDc"/>
    <property type="match status" value="2"/>
</dbReference>
<evidence type="ECO:0000256" key="4">
    <source>
        <dbReference type="ARBA" id="ARBA00023098"/>
    </source>
</evidence>
<evidence type="ECO:0000256" key="3">
    <source>
        <dbReference type="ARBA" id="ARBA00022801"/>
    </source>
</evidence>
<dbReference type="Gene3D" id="3.30.870.10">
    <property type="entry name" value="Endonuclease Chain A"/>
    <property type="match status" value="2"/>
</dbReference>
<keyword evidence="7" id="KW-0808">Transferase</keyword>
<dbReference type="InterPro" id="IPR015679">
    <property type="entry name" value="PLipase_D_fam"/>
</dbReference>
<evidence type="ECO:0000256" key="2">
    <source>
        <dbReference type="ARBA" id="ARBA00022737"/>
    </source>
</evidence>
<keyword evidence="2" id="KW-0677">Repeat</keyword>
<dbReference type="STRING" id="291169.A9E74_01354"/>
<dbReference type="PROSITE" id="PS50035">
    <property type="entry name" value="PLD"/>
    <property type="match status" value="2"/>
</dbReference>
<feature type="transmembrane region" description="Helical" evidence="5">
    <location>
        <begin position="567"/>
        <end position="587"/>
    </location>
</feature>
<dbReference type="EC" id="2.7.8.-" evidence="7"/>
<keyword evidence="5" id="KW-1133">Transmembrane helix</keyword>
<evidence type="ECO:0000256" key="5">
    <source>
        <dbReference type="SAM" id="Phobius"/>
    </source>
</evidence>
<dbReference type="CDD" id="cd09143">
    <property type="entry name" value="PLDc_vPLD1_2_like_bac_2"/>
    <property type="match status" value="1"/>
</dbReference>
<dbReference type="InterPro" id="IPR032816">
    <property type="entry name" value="VTT_dom"/>
</dbReference>
<dbReference type="Pfam" id="PF13091">
    <property type="entry name" value="PLDc_2"/>
    <property type="match status" value="1"/>
</dbReference>
<dbReference type="CDD" id="cd09140">
    <property type="entry name" value="PLDc_vPLD1_2_like_bac_1"/>
    <property type="match status" value="1"/>
</dbReference>
<proteinExistence type="predicted"/>
<protein>
    <submittedName>
        <fullName evidence="7">Putative cardiolipin synthase YwiE</fullName>
        <ecNumber evidence="7">2.7.8.-</ecNumber>
    </submittedName>
</protein>
<keyword evidence="8" id="KW-1185">Reference proteome</keyword>
<dbReference type="RefSeq" id="WP_069295833.1">
    <property type="nucleotide sequence ID" value="NZ_MCRI01000011.1"/>
</dbReference>
<dbReference type="PANTHER" id="PTHR18896:SF76">
    <property type="entry name" value="PHOSPHOLIPASE"/>
    <property type="match status" value="1"/>
</dbReference>
<name>A0A1E3GSD1_9GAMM</name>
<feature type="transmembrane region" description="Helical" evidence="5">
    <location>
        <begin position="487"/>
        <end position="506"/>
    </location>
</feature>
<feature type="transmembrane region" description="Helical" evidence="5">
    <location>
        <begin position="533"/>
        <end position="560"/>
    </location>
</feature>
<dbReference type="PATRIC" id="fig|291169.3.peg.1361"/>
<dbReference type="PANTHER" id="PTHR18896">
    <property type="entry name" value="PHOSPHOLIPASE D"/>
    <property type="match status" value="1"/>
</dbReference>
<organism evidence="7 8">
    <name type="scientific">Methylophaga muralis</name>
    <dbReference type="NCBI Taxonomy" id="291169"/>
    <lineage>
        <taxon>Bacteria</taxon>
        <taxon>Pseudomonadati</taxon>
        <taxon>Pseudomonadota</taxon>
        <taxon>Gammaproteobacteria</taxon>
        <taxon>Thiotrichales</taxon>
        <taxon>Piscirickettsiaceae</taxon>
        <taxon>Methylophaga</taxon>
    </lineage>
</organism>
<dbReference type="GO" id="GO:0016740">
    <property type="term" value="F:transferase activity"/>
    <property type="evidence" value="ECO:0007669"/>
    <property type="project" value="UniProtKB-KW"/>
</dbReference>
<comment type="caution">
    <text evidence="7">The sequence shown here is derived from an EMBL/GenBank/DDBJ whole genome shotgun (WGS) entry which is preliminary data.</text>
</comment>
<dbReference type="EMBL" id="MCRI01000011">
    <property type="protein sequence ID" value="ODN66960.1"/>
    <property type="molecule type" value="Genomic_DNA"/>
</dbReference>
<keyword evidence="4" id="KW-0443">Lipid metabolism</keyword>
<evidence type="ECO:0000256" key="1">
    <source>
        <dbReference type="ARBA" id="ARBA00000798"/>
    </source>
</evidence>
<dbReference type="AlphaFoldDB" id="A0A1E3GSD1"/>
<feature type="domain" description="PLD phosphodiesterase" evidence="6">
    <location>
        <begin position="129"/>
        <end position="156"/>
    </location>
</feature>
<reference evidence="7 8" key="1">
    <citation type="submission" date="2016-07" db="EMBL/GenBank/DDBJ databases">
        <title>Draft Genome Sequence of Methylophaga muralis Bur 1.</title>
        <authorList>
            <person name="Vasilenko O.V."/>
            <person name="Doronina N.V."/>
            <person name="Shmareva M.N."/>
            <person name="Tarlachkov S.V."/>
            <person name="Mustakhimov I."/>
            <person name="Trotsenko Y.A."/>
        </authorList>
    </citation>
    <scope>NUCLEOTIDE SEQUENCE [LARGE SCALE GENOMIC DNA]</scope>
    <source>
        <strain evidence="7 8">Bur 1</strain>
    </source>
</reference>
<keyword evidence="3" id="KW-0378">Hydrolase</keyword>
<dbReference type="GO" id="GO:0009395">
    <property type="term" value="P:phospholipid catabolic process"/>
    <property type="evidence" value="ECO:0007669"/>
    <property type="project" value="TreeGrafter"/>
</dbReference>
<dbReference type="Pfam" id="PF00614">
    <property type="entry name" value="PLDc"/>
    <property type="match status" value="1"/>
</dbReference>
<feature type="transmembrane region" description="Helical" evidence="5">
    <location>
        <begin position="607"/>
        <end position="631"/>
    </location>
</feature>